<dbReference type="Proteomes" id="UP001501442">
    <property type="component" value="Unassembled WGS sequence"/>
</dbReference>
<organism evidence="1 2">
    <name type="scientific">Actinoallomurus vinaceus</name>
    <dbReference type="NCBI Taxonomy" id="1080074"/>
    <lineage>
        <taxon>Bacteria</taxon>
        <taxon>Bacillati</taxon>
        <taxon>Actinomycetota</taxon>
        <taxon>Actinomycetes</taxon>
        <taxon>Streptosporangiales</taxon>
        <taxon>Thermomonosporaceae</taxon>
        <taxon>Actinoallomurus</taxon>
    </lineage>
</organism>
<keyword evidence="2" id="KW-1185">Reference proteome</keyword>
<gene>
    <name evidence="1" type="ORF">GCM10023196_098800</name>
</gene>
<sequence>MEELPDNMGRRFASGMASTAEAPGVWVAGSAADLAAQVGAFAAAGALAASHINALLATAGADAALAAAQGAITT</sequence>
<dbReference type="RefSeq" id="WP_345442522.1">
    <property type="nucleotide sequence ID" value="NZ_BAABHK010000025.1"/>
</dbReference>
<dbReference type="EMBL" id="BAABHK010000025">
    <property type="protein sequence ID" value="GAA4638981.1"/>
    <property type="molecule type" value="Genomic_DNA"/>
</dbReference>
<reference evidence="2" key="1">
    <citation type="journal article" date="2019" name="Int. J. Syst. Evol. Microbiol.">
        <title>The Global Catalogue of Microorganisms (GCM) 10K type strain sequencing project: providing services to taxonomists for standard genome sequencing and annotation.</title>
        <authorList>
            <consortium name="The Broad Institute Genomics Platform"/>
            <consortium name="The Broad Institute Genome Sequencing Center for Infectious Disease"/>
            <person name="Wu L."/>
            <person name="Ma J."/>
        </authorList>
    </citation>
    <scope>NUCLEOTIDE SEQUENCE [LARGE SCALE GENOMIC DNA]</scope>
    <source>
        <strain evidence="2">JCM 17939</strain>
    </source>
</reference>
<dbReference type="InterPro" id="IPR036188">
    <property type="entry name" value="FAD/NAD-bd_sf"/>
</dbReference>
<evidence type="ECO:0000313" key="1">
    <source>
        <dbReference type="EMBL" id="GAA4638981.1"/>
    </source>
</evidence>
<proteinExistence type="predicted"/>
<comment type="caution">
    <text evidence="1">The sequence shown here is derived from an EMBL/GenBank/DDBJ whole genome shotgun (WGS) entry which is preliminary data.</text>
</comment>
<name>A0ABP8UT88_9ACTN</name>
<dbReference type="Gene3D" id="3.50.50.60">
    <property type="entry name" value="FAD/NAD(P)-binding domain"/>
    <property type="match status" value="1"/>
</dbReference>
<protein>
    <recommendedName>
        <fullName evidence="3">PE domain-containing protein</fullName>
    </recommendedName>
</protein>
<evidence type="ECO:0000313" key="2">
    <source>
        <dbReference type="Proteomes" id="UP001501442"/>
    </source>
</evidence>
<accession>A0ABP8UT88</accession>
<evidence type="ECO:0008006" key="3">
    <source>
        <dbReference type="Google" id="ProtNLM"/>
    </source>
</evidence>